<dbReference type="AlphaFoldDB" id="A0A8K0VTD3"/>
<organism evidence="6 7">
    <name type="scientific">Paraphoma chrysanthemicola</name>
    <dbReference type="NCBI Taxonomy" id="798071"/>
    <lineage>
        <taxon>Eukaryota</taxon>
        <taxon>Fungi</taxon>
        <taxon>Dikarya</taxon>
        <taxon>Ascomycota</taxon>
        <taxon>Pezizomycotina</taxon>
        <taxon>Dothideomycetes</taxon>
        <taxon>Pleosporomycetidae</taxon>
        <taxon>Pleosporales</taxon>
        <taxon>Pleosporineae</taxon>
        <taxon>Phaeosphaeriaceae</taxon>
        <taxon>Paraphoma</taxon>
    </lineage>
</organism>
<evidence type="ECO:0000313" key="7">
    <source>
        <dbReference type="Proteomes" id="UP000813461"/>
    </source>
</evidence>
<comment type="caution">
    <text evidence="6">The sequence shown here is derived from an EMBL/GenBank/DDBJ whole genome shotgun (WGS) entry which is preliminary data.</text>
</comment>
<dbReference type="EMBL" id="JAGMVJ010000020">
    <property type="protein sequence ID" value="KAH7075108.1"/>
    <property type="molecule type" value="Genomic_DNA"/>
</dbReference>
<dbReference type="PANTHER" id="PTHR23070">
    <property type="entry name" value="BCS1 AAA-TYPE ATPASE"/>
    <property type="match status" value="1"/>
</dbReference>
<keyword evidence="3" id="KW-0496">Mitochondrion</keyword>
<dbReference type="SUPFAM" id="SSF52540">
    <property type="entry name" value="P-loop containing nucleoside triphosphate hydrolases"/>
    <property type="match status" value="1"/>
</dbReference>
<comment type="similarity">
    <text evidence="2">Belongs to the AAA ATPase family. BCS1 subfamily.</text>
</comment>
<evidence type="ECO:0000256" key="3">
    <source>
        <dbReference type="ARBA" id="ARBA00022792"/>
    </source>
</evidence>
<accession>A0A8K0VTD3</accession>
<dbReference type="InterPro" id="IPR027417">
    <property type="entry name" value="P-loop_NTPase"/>
</dbReference>
<dbReference type="Gene3D" id="3.40.50.300">
    <property type="entry name" value="P-loop containing nucleotide triphosphate hydrolases"/>
    <property type="match status" value="2"/>
</dbReference>
<protein>
    <recommendedName>
        <fullName evidence="5">AAA+ ATPase domain-containing protein</fullName>
    </recommendedName>
</protein>
<proteinExistence type="inferred from homology"/>
<gene>
    <name evidence="6" type="ORF">FB567DRAFT_453186</name>
</gene>
<dbReference type="GO" id="GO:0005524">
    <property type="term" value="F:ATP binding"/>
    <property type="evidence" value="ECO:0007669"/>
    <property type="project" value="UniProtKB-KW"/>
</dbReference>
<reference evidence="6" key="1">
    <citation type="journal article" date="2021" name="Nat. Commun.">
        <title>Genetic determinants of endophytism in the Arabidopsis root mycobiome.</title>
        <authorList>
            <person name="Mesny F."/>
            <person name="Miyauchi S."/>
            <person name="Thiergart T."/>
            <person name="Pickel B."/>
            <person name="Atanasova L."/>
            <person name="Karlsson M."/>
            <person name="Huettel B."/>
            <person name="Barry K.W."/>
            <person name="Haridas S."/>
            <person name="Chen C."/>
            <person name="Bauer D."/>
            <person name="Andreopoulos W."/>
            <person name="Pangilinan J."/>
            <person name="LaButti K."/>
            <person name="Riley R."/>
            <person name="Lipzen A."/>
            <person name="Clum A."/>
            <person name="Drula E."/>
            <person name="Henrissat B."/>
            <person name="Kohler A."/>
            <person name="Grigoriev I.V."/>
            <person name="Martin F.M."/>
            <person name="Hacquard S."/>
        </authorList>
    </citation>
    <scope>NUCLEOTIDE SEQUENCE</scope>
    <source>
        <strain evidence="6">MPI-SDFR-AT-0120</strain>
    </source>
</reference>
<keyword evidence="7" id="KW-1185">Reference proteome</keyword>
<sequence>METLQTLNTVGNSVIFAQLCSKIKDRTGGRVDVPLFMAGFVALKAISSSIPAMSANIFEHVKTNVSSSVMVSQHDIVLYKGLTQLAREKGEASGRAWWRFSGQHEMSNSLGRVEGLPGRVQNVFRHNGVTFILERHNTRDVSPDLVKEFGTEHITVRCLGHSNAPVLELMAFVRQQSSNNMELTIVKVGAGRTEDATRAKRSLSTIDLEPGLLARIRNDAESFFKEGSKEFYSSIGQPYRRGWLLYGPPGTGKTSISVAIASHFDAPLVLITLKGMTDQDLEAAFAKLPSRCVVLLEDIDCAGANVADRDANLTGSPESTNATSSAPTTELDAPLQAMLQQLSEQTQAQNNLASRFNQHVDKLKRVLTNELLVDLDNYQPGSVRYAGGRIRGPNSSAAPSSNSTLSSTSISLSGLLNVIDGAAAAESRLLIMTTNCPEKLDKALLRAGRCDERFKIDYASKVTAELTFKRIFGLDKQCKYKPSTIDRFAQAFAEQFPSNSRICTAELAKYCGQYRARPKQAVEEFADWLKVGDDKFAYRAGDLALGERDGTVNVPEPFDRMLLQVGPEDLDDDDTPAMTSTPVQSKSQRVSMSWNPFAWRRRRDAEFATTRKEMLADEGALSAQPSLLDGFQLDNDDSANIGSEVNDASPIQTSLLDRFLTFSILNVHYLPLR</sequence>
<dbReference type="OrthoDB" id="10251412at2759"/>
<evidence type="ECO:0000256" key="4">
    <source>
        <dbReference type="RuleBase" id="RU003651"/>
    </source>
</evidence>
<dbReference type="InterPro" id="IPR003959">
    <property type="entry name" value="ATPase_AAA_core"/>
</dbReference>
<dbReference type="Pfam" id="PF00004">
    <property type="entry name" value="AAA"/>
    <property type="match status" value="2"/>
</dbReference>
<dbReference type="GO" id="GO:0005743">
    <property type="term" value="C:mitochondrial inner membrane"/>
    <property type="evidence" value="ECO:0007669"/>
    <property type="project" value="UniProtKB-SubCell"/>
</dbReference>
<dbReference type="InterPro" id="IPR003960">
    <property type="entry name" value="ATPase_AAA_CS"/>
</dbReference>
<dbReference type="InterPro" id="IPR014851">
    <property type="entry name" value="BCS1_N"/>
</dbReference>
<dbReference type="GO" id="GO:0016887">
    <property type="term" value="F:ATP hydrolysis activity"/>
    <property type="evidence" value="ECO:0007669"/>
    <property type="project" value="InterPro"/>
</dbReference>
<evidence type="ECO:0000259" key="5">
    <source>
        <dbReference type="SMART" id="SM00382"/>
    </source>
</evidence>
<dbReference type="InterPro" id="IPR003593">
    <property type="entry name" value="AAA+_ATPase"/>
</dbReference>
<comment type="subcellular location">
    <subcellularLocation>
        <location evidence="1">Mitochondrion inner membrane</location>
        <topology evidence="1">Single-pass membrane protein</topology>
    </subcellularLocation>
</comment>
<feature type="domain" description="AAA+ ATPase" evidence="5">
    <location>
        <begin position="239"/>
        <end position="460"/>
    </location>
</feature>
<keyword evidence="3" id="KW-0999">Mitochondrion inner membrane</keyword>
<evidence type="ECO:0000256" key="1">
    <source>
        <dbReference type="ARBA" id="ARBA00004434"/>
    </source>
</evidence>
<keyword evidence="3" id="KW-0472">Membrane</keyword>
<dbReference type="InterPro" id="IPR050747">
    <property type="entry name" value="Mitochondrial_chaperone_BCS1"/>
</dbReference>
<dbReference type="Pfam" id="PF08740">
    <property type="entry name" value="BCS1_N"/>
    <property type="match status" value="1"/>
</dbReference>
<dbReference type="Proteomes" id="UP000813461">
    <property type="component" value="Unassembled WGS sequence"/>
</dbReference>
<dbReference type="SMART" id="SM00382">
    <property type="entry name" value="AAA"/>
    <property type="match status" value="1"/>
</dbReference>
<evidence type="ECO:0000313" key="6">
    <source>
        <dbReference type="EMBL" id="KAH7075108.1"/>
    </source>
</evidence>
<evidence type="ECO:0000256" key="2">
    <source>
        <dbReference type="ARBA" id="ARBA00007448"/>
    </source>
</evidence>
<keyword evidence="4" id="KW-0547">Nucleotide-binding</keyword>
<dbReference type="PROSITE" id="PS00674">
    <property type="entry name" value="AAA"/>
    <property type="match status" value="1"/>
</dbReference>
<keyword evidence="4" id="KW-0067">ATP-binding</keyword>
<name>A0A8K0VTD3_9PLEO</name>